<keyword evidence="8" id="KW-0788">Thiol protease</keyword>
<dbReference type="InterPro" id="IPR029030">
    <property type="entry name" value="Caspase-like_dom_sf"/>
</dbReference>
<dbReference type="InterPro" id="IPR001309">
    <property type="entry name" value="Pept_C14_p20"/>
</dbReference>
<comment type="similarity">
    <text evidence="3 16">Belongs to the peptidase C14A family.</text>
</comment>
<dbReference type="PRINTS" id="PR00376">
    <property type="entry name" value="IL1BCENZYME"/>
</dbReference>
<dbReference type="Proteomes" id="UP000694621">
    <property type="component" value="Unplaced"/>
</dbReference>
<feature type="domain" description="Caspase family p20" evidence="18">
    <location>
        <begin position="80"/>
        <end position="204"/>
    </location>
</feature>
<dbReference type="PANTHER" id="PTHR10454">
    <property type="entry name" value="CASPASE"/>
    <property type="match status" value="1"/>
</dbReference>
<reference evidence="19" key="1">
    <citation type="submission" date="2025-08" db="UniProtKB">
        <authorList>
            <consortium name="Ensembl"/>
        </authorList>
    </citation>
    <scope>IDENTIFICATION</scope>
</reference>
<evidence type="ECO:0000256" key="7">
    <source>
        <dbReference type="ARBA" id="ARBA00022801"/>
    </source>
</evidence>
<dbReference type="FunFam" id="3.40.50.1460:FF:000001">
    <property type="entry name" value="Caspase-3 preproprotein"/>
    <property type="match status" value="1"/>
</dbReference>
<dbReference type="GO" id="GO:0006915">
    <property type="term" value="P:apoptotic process"/>
    <property type="evidence" value="ECO:0007669"/>
    <property type="project" value="UniProtKB-KW"/>
</dbReference>
<dbReference type="CDD" id="cd00032">
    <property type="entry name" value="CASc"/>
    <property type="match status" value="1"/>
</dbReference>
<dbReference type="GO" id="GO:0004197">
    <property type="term" value="F:cysteine-type endopeptidase activity"/>
    <property type="evidence" value="ECO:0007669"/>
    <property type="project" value="InterPro"/>
</dbReference>
<evidence type="ECO:0000259" key="17">
    <source>
        <dbReference type="PROSITE" id="PS50207"/>
    </source>
</evidence>
<accession>A0A8B9GKW5</accession>
<evidence type="ECO:0000256" key="3">
    <source>
        <dbReference type="ARBA" id="ARBA00010134"/>
    </source>
</evidence>
<evidence type="ECO:0000256" key="9">
    <source>
        <dbReference type="ARBA" id="ARBA00022813"/>
    </source>
</evidence>
<dbReference type="GO" id="GO:0006508">
    <property type="term" value="P:proteolysis"/>
    <property type="evidence" value="ECO:0007669"/>
    <property type="project" value="UniProtKB-KW"/>
</dbReference>
<dbReference type="InterPro" id="IPR011600">
    <property type="entry name" value="Pept_C14_caspase"/>
</dbReference>
<dbReference type="SMART" id="SM00115">
    <property type="entry name" value="CASc"/>
    <property type="match status" value="1"/>
</dbReference>
<keyword evidence="9" id="KW-0068">Autocatalytic cleavage</keyword>
<dbReference type="Ensembl" id="ENSAMXT00005000425.1">
    <property type="protein sequence ID" value="ENSAMXP00005000386.1"/>
    <property type="gene ID" value="ENSAMXG00005000230.1"/>
</dbReference>
<evidence type="ECO:0000256" key="2">
    <source>
        <dbReference type="ARBA" id="ARBA00004496"/>
    </source>
</evidence>
<keyword evidence="10" id="KW-0865">Zymogen</keyword>
<evidence type="ECO:0000256" key="14">
    <source>
        <dbReference type="ARBA" id="ARBA00029486"/>
    </source>
</evidence>
<dbReference type="AlphaFoldDB" id="A0A8B9GKW5"/>
<evidence type="ECO:0000256" key="8">
    <source>
        <dbReference type="ARBA" id="ARBA00022807"/>
    </source>
</evidence>
<evidence type="ECO:0000256" key="13">
    <source>
        <dbReference type="ARBA" id="ARBA00029473"/>
    </source>
</evidence>
<evidence type="ECO:0000313" key="19">
    <source>
        <dbReference type="Ensembl" id="ENSAMXP00005000386.1"/>
    </source>
</evidence>
<dbReference type="InterPro" id="IPR033139">
    <property type="entry name" value="Caspase_cys_AS"/>
</dbReference>
<evidence type="ECO:0000256" key="1">
    <source>
        <dbReference type="ARBA" id="ARBA00004123"/>
    </source>
</evidence>
<dbReference type="Pfam" id="PF00656">
    <property type="entry name" value="Peptidase_C14"/>
    <property type="match status" value="1"/>
</dbReference>
<keyword evidence="4" id="KW-0963">Cytoplasm</keyword>
<evidence type="ECO:0000256" key="4">
    <source>
        <dbReference type="ARBA" id="ARBA00022490"/>
    </source>
</evidence>
<dbReference type="PANTHER" id="PTHR10454:SF206">
    <property type="entry name" value="CASPASE-6"/>
    <property type="match status" value="1"/>
</dbReference>
<evidence type="ECO:0000256" key="11">
    <source>
        <dbReference type="ARBA" id="ARBA00023242"/>
    </source>
</evidence>
<keyword evidence="7" id="KW-0378">Hydrolase</keyword>
<dbReference type="PROSITE" id="PS50207">
    <property type="entry name" value="CASPASE_P10"/>
    <property type="match status" value="1"/>
</dbReference>
<sequence length="317" mass="36399">MNRSHVRAVFLNPVPAYSTAYSNCSAYSTAFYVLMSKNKVGGDMMCLIHSPFNILQVANYMIFCVFNTDLPEEYQMNFKRRGSALIFNHEYFFWMLRLKARTGTATDKRNLTERFTELGFNVESYDNLNENDMMDKIRQAAEADHTDSDCFVCVFLSHGRDGHIFASDKMVNIKEITDLFRRAECRSLVGKPKIFIFQACRGDITDDPVTPTAGEDEEIEEVEEDTAMVYTLPAGADFLMCYSVAEGFAAFRHTKLGSAYIQDLCETLKHQGSTLEFTELLTLVNLKVSRRTHNNRKQMPCFTSMLTKKLYFRPKEE</sequence>
<dbReference type="GO" id="GO:0005737">
    <property type="term" value="C:cytoplasm"/>
    <property type="evidence" value="ECO:0007669"/>
    <property type="project" value="UniProtKB-SubCell"/>
</dbReference>
<protein>
    <recommendedName>
        <fullName evidence="15">Caspase-6</fullName>
        <ecNumber evidence="14">3.4.22.59</ecNumber>
    </recommendedName>
</protein>
<keyword evidence="5" id="KW-0645">Protease</keyword>
<dbReference type="InterPro" id="IPR002138">
    <property type="entry name" value="Pept_C14_p10"/>
</dbReference>
<comment type="catalytic activity">
    <reaction evidence="12">
        <text>Strict requirement for Asp at position P1 and has a preferred cleavage sequence of Val-Glu-His-Asp-|-.</text>
        <dbReference type="EC" id="3.4.22.59"/>
    </reaction>
</comment>
<keyword evidence="6" id="KW-0053">Apoptosis</keyword>
<dbReference type="GO" id="GO:0043525">
    <property type="term" value="P:positive regulation of neuron apoptotic process"/>
    <property type="evidence" value="ECO:0007669"/>
    <property type="project" value="TreeGrafter"/>
</dbReference>
<proteinExistence type="inferred from homology"/>
<comment type="subunit">
    <text evidence="13">Heterotetramer that consists of two anti-parallel arranged heterodimers, each one formed by a 18 kDa (Caspase-6 subunit p18) and a 11 kDa (Caspase-6 subunit p11) subunit.</text>
</comment>
<dbReference type="EC" id="3.4.22.59" evidence="14"/>
<evidence type="ECO:0000259" key="18">
    <source>
        <dbReference type="PROSITE" id="PS50208"/>
    </source>
</evidence>
<dbReference type="SUPFAM" id="SSF52129">
    <property type="entry name" value="Caspase-like"/>
    <property type="match status" value="1"/>
</dbReference>
<dbReference type="InterPro" id="IPR002398">
    <property type="entry name" value="Pept_C14"/>
</dbReference>
<dbReference type="Gene3D" id="3.40.50.1460">
    <property type="match status" value="1"/>
</dbReference>
<evidence type="ECO:0000256" key="15">
    <source>
        <dbReference type="ARBA" id="ARBA00029534"/>
    </source>
</evidence>
<evidence type="ECO:0000256" key="16">
    <source>
        <dbReference type="RuleBase" id="RU003971"/>
    </source>
</evidence>
<evidence type="ECO:0000256" key="10">
    <source>
        <dbReference type="ARBA" id="ARBA00023145"/>
    </source>
</evidence>
<dbReference type="GO" id="GO:0005634">
    <property type="term" value="C:nucleus"/>
    <property type="evidence" value="ECO:0007669"/>
    <property type="project" value="UniProtKB-SubCell"/>
</dbReference>
<dbReference type="OrthoDB" id="6116485at2759"/>
<evidence type="ECO:0000256" key="5">
    <source>
        <dbReference type="ARBA" id="ARBA00022670"/>
    </source>
</evidence>
<organism evidence="19 20">
    <name type="scientific">Astyanax mexicanus</name>
    <name type="common">Blind cave fish</name>
    <name type="synonym">Astyanax fasciatus mexicanus</name>
    <dbReference type="NCBI Taxonomy" id="7994"/>
    <lineage>
        <taxon>Eukaryota</taxon>
        <taxon>Metazoa</taxon>
        <taxon>Chordata</taxon>
        <taxon>Craniata</taxon>
        <taxon>Vertebrata</taxon>
        <taxon>Euteleostomi</taxon>
        <taxon>Actinopterygii</taxon>
        <taxon>Neopterygii</taxon>
        <taxon>Teleostei</taxon>
        <taxon>Ostariophysi</taxon>
        <taxon>Characiformes</taxon>
        <taxon>Characoidei</taxon>
        <taxon>Acestrorhamphidae</taxon>
        <taxon>Acestrorhamphinae</taxon>
        <taxon>Astyanax</taxon>
    </lineage>
</organism>
<dbReference type="PROSITE" id="PS01122">
    <property type="entry name" value="CASPASE_CYS"/>
    <property type="match status" value="1"/>
</dbReference>
<comment type="subcellular location">
    <subcellularLocation>
        <location evidence="2">Cytoplasm</location>
    </subcellularLocation>
    <subcellularLocation>
        <location evidence="1">Nucleus</location>
    </subcellularLocation>
</comment>
<dbReference type="InterPro" id="IPR015917">
    <property type="entry name" value="Pept_C14A"/>
</dbReference>
<dbReference type="PROSITE" id="PS01121">
    <property type="entry name" value="CASPASE_HIS"/>
    <property type="match status" value="1"/>
</dbReference>
<dbReference type="PROSITE" id="PS50208">
    <property type="entry name" value="CASPASE_P20"/>
    <property type="match status" value="1"/>
</dbReference>
<name>A0A8B9GKW5_ASTMX</name>
<dbReference type="InterPro" id="IPR016129">
    <property type="entry name" value="Caspase_his_AS"/>
</dbReference>
<feature type="domain" description="Caspase family p10" evidence="17">
    <location>
        <begin position="228"/>
        <end position="314"/>
    </location>
</feature>
<evidence type="ECO:0000313" key="20">
    <source>
        <dbReference type="Proteomes" id="UP000694621"/>
    </source>
</evidence>
<evidence type="ECO:0000256" key="6">
    <source>
        <dbReference type="ARBA" id="ARBA00022703"/>
    </source>
</evidence>
<keyword evidence="11" id="KW-0539">Nucleus</keyword>
<evidence type="ECO:0000256" key="12">
    <source>
        <dbReference type="ARBA" id="ARBA00029356"/>
    </source>
</evidence>